<evidence type="ECO:0000313" key="2">
    <source>
        <dbReference type="EMBL" id="PKR78431.1"/>
    </source>
</evidence>
<dbReference type="EMBL" id="PJNH01000001">
    <property type="protein sequence ID" value="PKR78431.1"/>
    <property type="molecule type" value="Genomic_DNA"/>
</dbReference>
<dbReference type="Proteomes" id="UP000243524">
    <property type="component" value="Unassembled WGS sequence"/>
</dbReference>
<gene>
    <name evidence="2" type="ORF">CEY16_01350</name>
</gene>
<organism evidence="2 3">
    <name type="scientific">Halalkalibacillus sediminis</name>
    <dbReference type="NCBI Taxonomy" id="2018042"/>
    <lineage>
        <taxon>Bacteria</taxon>
        <taxon>Bacillati</taxon>
        <taxon>Bacillota</taxon>
        <taxon>Bacilli</taxon>
        <taxon>Bacillales</taxon>
        <taxon>Bacillaceae</taxon>
        <taxon>Halalkalibacillus</taxon>
    </lineage>
</organism>
<dbReference type="InterPro" id="IPR011256">
    <property type="entry name" value="Reg_factor_effector_dom_sf"/>
</dbReference>
<dbReference type="InterPro" id="IPR053182">
    <property type="entry name" value="YobU-like_regulator"/>
</dbReference>
<dbReference type="Pfam" id="PF14526">
    <property type="entry name" value="Cass2"/>
    <property type="match status" value="1"/>
</dbReference>
<dbReference type="SUPFAM" id="SSF55136">
    <property type="entry name" value="Probable bacterial effector-binding domain"/>
    <property type="match status" value="1"/>
</dbReference>
<comment type="caution">
    <text evidence="2">The sequence shown here is derived from an EMBL/GenBank/DDBJ whole genome shotgun (WGS) entry which is preliminary data.</text>
</comment>
<dbReference type="OrthoDB" id="2364201at2"/>
<name>A0A2I0QVR5_9BACI</name>
<protein>
    <recommendedName>
        <fullName evidence="1">AraC effector-binding domain-containing protein</fullName>
    </recommendedName>
</protein>
<dbReference type="InterPro" id="IPR010499">
    <property type="entry name" value="AraC_E-bd"/>
</dbReference>
<dbReference type="AlphaFoldDB" id="A0A2I0QVR5"/>
<keyword evidence="3" id="KW-1185">Reference proteome</keyword>
<dbReference type="Gene3D" id="3.20.80.10">
    <property type="entry name" value="Regulatory factor, effector binding domain"/>
    <property type="match status" value="1"/>
</dbReference>
<dbReference type="RefSeq" id="WP_101330175.1">
    <property type="nucleotide sequence ID" value="NZ_PJNH01000001.1"/>
</dbReference>
<dbReference type="SMART" id="SM00871">
    <property type="entry name" value="AraC_E_bind"/>
    <property type="match status" value="1"/>
</dbReference>
<dbReference type="InterPro" id="IPR029441">
    <property type="entry name" value="Cass2"/>
</dbReference>
<feature type="domain" description="AraC effector-binding" evidence="1">
    <location>
        <begin position="1"/>
        <end position="155"/>
    </location>
</feature>
<evidence type="ECO:0000313" key="3">
    <source>
        <dbReference type="Proteomes" id="UP000243524"/>
    </source>
</evidence>
<sequence length="157" mass="18146">MEISLKTLNEFVGVGVKWQGTFEEAENGDIREVFAQFKEDVHSIPNRVEPQVIYGLADHNFEGGFTYYLLVEVASIGNIPEHMLTLQVPTQTYACTEYSEQSELSIQDTYMKLHQWIENKTYELDQFNFTSLEVYPNDYNPKVDQPKMTIHVPIQSS</sequence>
<accession>A0A2I0QVR5</accession>
<dbReference type="PANTHER" id="PTHR36444:SF2">
    <property type="entry name" value="TRANSCRIPTIONAL REGULATOR PROTEIN YOBU-RELATED"/>
    <property type="match status" value="1"/>
</dbReference>
<dbReference type="PANTHER" id="PTHR36444">
    <property type="entry name" value="TRANSCRIPTIONAL REGULATOR PROTEIN YOBU-RELATED"/>
    <property type="match status" value="1"/>
</dbReference>
<reference evidence="2 3" key="1">
    <citation type="submission" date="2017-06" db="EMBL/GenBank/DDBJ databases">
        <title>the draft geome sequence of Illustriluteabacillus marina B3227.</title>
        <authorList>
            <person name="He R.-H."/>
            <person name="Du Z.-J."/>
        </authorList>
    </citation>
    <scope>NUCLEOTIDE SEQUENCE [LARGE SCALE GENOMIC DNA]</scope>
    <source>
        <strain evidence="2 3">B3227</strain>
    </source>
</reference>
<proteinExistence type="predicted"/>
<evidence type="ECO:0000259" key="1">
    <source>
        <dbReference type="SMART" id="SM00871"/>
    </source>
</evidence>